<reference evidence="11 12" key="1">
    <citation type="submission" date="2019-03" db="EMBL/GenBank/DDBJ databases">
        <title>Genomic Encyclopedia of Type Strains, Phase IV (KMG-IV): sequencing the most valuable type-strain genomes for metagenomic binning, comparative biology and taxonomic classification.</title>
        <authorList>
            <person name="Goeker M."/>
        </authorList>
    </citation>
    <scope>NUCLEOTIDE SEQUENCE [LARGE SCALE GENOMIC DNA]</scope>
    <source>
        <strain evidence="11 12">DSM 25964</strain>
    </source>
</reference>
<evidence type="ECO:0000256" key="3">
    <source>
        <dbReference type="ARBA" id="ARBA00022448"/>
    </source>
</evidence>
<feature type="domain" description="CBS" evidence="10">
    <location>
        <begin position="202"/>
        <end position="258"/>
    </location>
</feature>
<dbReference type="InterPro" id="IPR006668">
    <property type="entry name" value="Mg_transptr_MgtE_intracell_dom"/>
</dbReference>
<comment type="caution">
    <text evidence="11">The sequence shown here is derived from an EMBL/GenBank/DDBJ whole genome shotgun (WGS) entry which is preliminary data.</text>
</comment>
<feature type="transmembrane region" description="Helical" evidence="9">
    <location>
        <begin position="286"/>
        <end position="303"/>
    </location>
</feature>
<dbReference type="InterPro" id="IPR036739">
    <property type="entry name" value="SLC41_membr_dom_sf"/>
</dbReference>
<feature type="transmembrane region" description="Helical" evidence="9">
    <location>
        <begin position="315"/>
        <end position="339"/>
    </location>
</feature>
<evidence type="ECO:0000256" key="6">
    <source>
        <dbReference type="ARBA" id="ARBA00022989"/>
    </source>
</evidence>
<dbReference type="Gene3D" id="1.25.60.10">
    <property type="entry name" value="MgtE N-terminal domain-like"/>
    <property type="match status" value="1"/>
</dbReference>
<dbReference type="AlphaFoldDB" id="A0A4R8MK16"/>
<dbReference type="InterPro" id="IPR038076">
    <property type="entry name" value="MgtE_N_sf"/>
</dbReference>
<keyword evidence="7 9" id="KW-0472">Membrane</keyword>
<dbReference type="SMART" id="SM00924">
    <property type="entry name" value="MgtE_N"/>
    <property type="match status" value="1"/>
</dbReference>
<keyword evidence="3 9" id="KW-0813">Transport</keyword>
<dbReference type="Gene3D" id="1.10.357.20">
    <property type="entry name" value="SLC41 divalent cation transporters, integral membrane domain"/>
    <property type="match status" value="1"/>
</dbReference>
<evidence type="ECO:0000256" key="4">
    <source>
        <dbReference type="ARBA" id="ARBA00022692"/>
    </source>
</evidence>
<dbReference type="PANTHER" id="PTHR43773">
    <property type="entry name" value="MAGNESIUM TRANSPORTER MGTE"/>
    <property type="match status" value="1"/>
</dbReference>
<evidence type="ECO:0000256" key="1">
    <source>
        <dbReference type="ARBA" id="ARBA00004141"/>
    </source>
</evidence>
<dbReference type="Pfam" id="PF01769">
    <property type="entry name" value="MgtE"/>
    <property type="match status" value="1"/>
</dbReference>
<protein>
    <recommendedName>
        <fullName evidence="9">Magnesium transporter MgtE</fullName>
    </recommendedName>
</protein>
<keyword evidence="8" id="KW-0129">CBS domain</keyword>
<comment type="subunit">
    <text evidence="9">Homodimer.</text>
</comment>
<evidence type="ECO:0000256" key="2">
    <source>
        <dbReference type="ARBA" id="ARBA00009749"/>
    </source>
</evidence>
<evidence type="ECO:0000256" key="7">
    <source>
        <dbReference type="ARBA" id="ARBA00023136"/>
    </source>
</evidence>
<comment type="subcellular location">
    <subcellularLocation>
        <location evidence="9">Cell membrane</location>
        <topology evidence="9">Multi-pass membrane protein</topology>
    </subcellularLocation>
    <subcellularLocation>
        <location evidence="1">Membrane</location>
        <topology evidence="1">Multi-pass membrane protein</topology>
    </subcellularLocation>
</comment>
<dbReference type="Pfam" id="PF03448">
    <property type="entry name" value="MgtE_N"/>
    <property type="match status" value="1"/>
</dbReference>
<evidence type="ECO:0000313" key="12">
    <source>
        <dbReference type="Proteomes" id="UP000295066"/>
    </source>
</evidence>
<dbReference type="Proteomes" id="UP000295066">
    <property type="component" value="Unassembled WGS sequence"/>
</dbReference>
<sequence length="451" mass="49619">MKDIQNKLLASVEKLFERKQFKSLKELLSTMEPADIAEVLAEKAPAERVFLFRLLPKDIAIEVFEFLEGAEREELLGSFTDTEVAAIIEEMSDDDRTALFDELPAKTVKKLLAHLSPEERKLANALLNYQADSAGRIMTPEFIDLKETMTASQALARIRATAAKKETIYTSFVVSPERKLKGTVHLEDLILASPDTPVTDFMDGLPVFVTTDTDQEEAAKTMSKYDLQTIPVVDRESRLVGILTFDDILDIVQEEATEDFERMAGISPVDESYLDAGIMTLTRKRLTWLLVCIVTQLFSSFILERYSFVLESVVALAFFIPLLIGTGGNTGTQAATLVIRGFTVGEIVREDLFRVISKEIVSGFLLGISLAVLASIRAWTMGTGYGVALTVAASVVGVVMLGNLVGAFLPFAAKKLNIDPAVMSGPFITTVVDILGLLLYFEVARRVLVLG</sequence>
<proteinExistence type="inferred from homology"/>
<dbReference type="OrthoDB" id="9790355at2"/>
<dbReference type="InterPro" id="IPR000644">
    <property type="entry name" value="CBS_dom"/>
</dbReference>
<dbReference type="SUPFAM" id="SSF161093">
    <property type="entry name" value="MgtE membrane domain-like"/>
    <property type="match status" value="1"/>
</dbReference>
<dbReference type="InterPro" id="IPR006669">
    <property type="entry name" value="MgtE_transporter"/>
</dbReference>
<dbReference type="GO" id="GO:0015095">
    <property type="term" value="F:magnesium ion transmembrane transporter activity"/>
    <property type="evidence" value="ECO:0007669"/>
    <property type="project" value="UniProtKB-UniRule"/>
</dbReference>
<gene>
    <name evidence="11" type="ORF">C8D99_101163</name>
</gene>
<keyword evidence="6 9" id="KW-1133">Transmembrane helix</keyword>
<dbReference type="CDD" id="cd04606">
    <property type="entry name" value="CBS_pair_Mg_transporter"/>
    <property type="match status" value="1"/>
</dbReference>
<comment type="similarity">
    <text evidence="2 9">Belongs to the SLC41A transporter family.</text>
</comment>
<dbReference type="EMBL" id="SORI01000001">
    <property type="protein sequence ID" value="TDY65017.1"/>
    <property type="molecule type" value="Genomic_DNA"/>
</dbReference>
<feature type="transmembrane region" description="Helical" evidence="9">
    <location>
        <begin position="360"/>
        <end position="379"/>
    </location>
</feature>
<dbReference type="SUPFAM" id="SSF54631">
    <property type="entry name" value="CBS-domain pair"/>
    <property type="match status" value="1"/>
</dbReference>
<dbReference type="RefSeq" id="WP_133955361.1">
    <property type="nucleotide sequence ID" value="NZ_SORI01000001.1"/>
</dbReference>
<dbReference type="InterPro" id="IPR046342">
    <property type="entry name" value="CBS_dom_sf"/>
</dbReference>
<evidence type="ECO:0000256" key="9">
    <source>
        <dbReference type="RuleBase" id="RU362011"/>
    </source>
</evidence>
<evidence type="ECO:0000256" key="8">
    <source>
        <dbReference type="PROSITE-ProRule" id="PRU00703"/>
    </source>
</evidence>
<keyword evidence="4 9" id="KW-0812">Transmembrane</keyword>
<feature type="domain" description="CBS" evidence="10">
    <location>
        <begin position="138"/>
        <end position="201"/>
    </location>
</feature>
<dbReference type="NCBIfam" id="TIGR00400">
    <property type="entry name" value="mgtE"/>
    <property type="match status" value="1"/>
</dbReference>
<keyword evidence="9" id="KW-0479">Metal-binding</keyword>
<dbReference type="Gene3D" id="3.10.580.10">
    <property type="entry name" value="CBS-domain"/>
    <property type="match status" value="1"/>
</dbReference>
<dbReference type="SMART" id="SM00116">
    <property type="entry name" value="CBS"/>
    <property type="match status" value="2"/>
</dbReference>
<organism evidence="11 12">
    <name type="scientific">Aminivibrio pyruvatiphilus</name>
    <dbReference type="NCBI Taxonomy" id="1005740"/>
    <lineage>
        <taxon>Bacteria</taxon>
        <taxon>Thermotogati</taxon>
        <taxon>Synergistota</taxon>
        <taxon>Synergistia</taxon>
        <taxon>Synergistales</taxon>
        <taxon>Aminobacteriaceae</taxon>
        <taxon>Aminivibrio</taxon>
    </lineage>
</organism>
<dbReference type="GO" id="GO:0046872">
    <property type="term" value="F:metal ion binding"/>
    <property type="evidence" value="ECO:0007669"/>
    <property type="project" value="UniProtKB-KW"/>
</dbReference>
<dbReference type="Pfam" id="PF00571">
    <property type="entry name" value="CBS"/>
    <property type="match status" value="2"/>
</dbReference>
<dbReference type="GO" id="GO:0005886">
    <property type="term" value="C:plasma membrane"/>
    <property type="evidence" value="ECO:0007669"/>
    <property type="project" value="UniProtKB-SubCell"/>
</dbReference>
<keyword evidence="9" id="KW-1003">Cell membrane</keyword>
<dbReference type="InterPro" id="IPR006667">
    <property type="entry name" value="SLC41_membr_dom"/>
</dbReference>
<dbReference type="PROSITE" id="PS51371">
    <property type="entry name" value="CBS"/>
    <property type="match status" value="2"/>
</dbReference>
<evidence type="ECO:0000313" key="11">
    <source>
        <dbReference type="EMBL" id="TDY65017.1"/>
    </source>
</evidence>
<keyword evidence="12" id="KW-1185">Reference proteome</keyword>
<evidence type="ECO:0000259" key="10">
    <source>
        <dbReference type="PROSITE" id="PS51371"/>
    </source>
</evidence>
<name>A0A4R8MK16_9BACT</name>
<feature type="transmembrane region" description="Helical" evidence="9">
    <location>
        <begin position="421"/>
        <end position="441"/>
    </location>
</feature>
<dbReference type="SUPFAM" id="SSF158791">
    <property type="entry name" value="MgtE N-terminal domain-like"/>
    <property type="match status" value="1"/>
</dbReference>
<dbReference type="PANTHER" id="PTHR43773:SF1">
    <property type="entry name" value="MAGNESIUM TRANSPORTER MGTE"/>
    <property type="match status" value="1"/>
</dbReference>
<evidence type="ECO:0000256" key="5">
    <source>
        <dbReference type="ARBA" id="ARBA00022842"/>
    </source>
</evidence>
<comment type="function">
    <text evidence="9">Acts as a magnesium transporter.</text>
</comment>
<accession>A0A4R8MK16</accession>
<keyword evidence="5 9" id="KW-0460">Magnesium</keyword>
<feature type="transmembrane region" description="Helical" evidence="9">
    <location>
        <begin position="385"/>
        <end position="409"/>
    </location>
</feature>